<gene>
    <name evidence="1" type="ORF">ALEPTO_LOCUS13778</name>
</gene>
<dbReference type="Proteomes" id="UP000789508">
    <property type="component" value="Unassembled WGS sequence"/>
</dbReference>
<feature type="non-terminal residue" evidence="1">
    <location>
        <position position="203"/>
    </location>
</feature>
<reference evidence="1" key="1">
    <citation type="submission" date="2021-06" db="EMBL/GenBank/DDBJ databases">
        <authorList>
            <person name="Kallberg Y."/>
            <person name="Tangrot J."/>
            <person name="Rosling A."/>
        </authorList>
    </citation>
    <scope>NUCLEOTIDE SEQUENCE</scope>
    <source>
        <strain evidence="1">FL130A</strain>
    </source>
</reference>
<accession>A0A9N9NWS3</accession>
<evidence type="ECO:0000313" key="1">
    <source>
        <dbReference type="EMBL" id="CAG8763951.1"/>
    </source>
</evidence>
<organism evidence="1 2">
    <name type="scientific">Ambispora leptoticha</name>
    <dbReference type="NCBI Taxonomy" id="144679"/>
    <lineage>
        <taxon>Eukaryota</taxon>
        <taxon>Fungi</taxon>
        <taxon>Fungi incertae sedis</taxon>
        <taxon>Mucoromycota</taxon>
        <taxon>Glomeromycotina</taxon>
        <taxon>Glomeromycetes</taxon>
        <taxon>Archaeosporales</taxon>
        <taxon>Ambisporaceae</taxon>
        <taxon>Ambispora</taxon>
    </lineage>
</organism>
<protein>
    <submittedName>
        <fullName evidence="1">2251_t:CDS:1</fullName>
    </submittedName>
</protein>
<name>A0A9N9NWS3_9GLOM</name>
<feature type="non-terminal residue" evidence="1">
    <location>
        <position position="1"/>
    </location>
</feature>
<sequence length="203" mass="23251">PNWNDPSSIYAWIQTFSLNRGRNRLVKTFGRDFELFQRDDTINMLWNGDRSTRRNGVVGRFKVRDQSDKFLHPVPVLAGGPGTGKSRFLDEIEKLLKEYAEKCNEEEIRNAFANMTVINTTYGNGSSAEEMDIKLGAQTPLAIRILFEYFGPQHDYGKFNFPDFRSLCDQSNISRFTLSTALQVVYADILQKKQATSHPLLVM</sequence>
<dbReference type="EMBL" id="CAJVPS010048034">
    <property type="protein sequence ID" value="CAG8763951.1"/>
    <property type="molecule type" value="Genomic_DNA"/>
</dbReference>
<proteinExistence type="predicted"/>
<dbReference type="OrthoDB" id="2428033at2759"/>
<comment type="caution">
    <text evidence="1">The sequence shown here is derived from an EMBL/GenBank/DDBJ whole genome shotgun (WGS) entry which is preliminary data.</text>
</comment>
<evidence type="ECO:0000313" key="2">
    <source>
        <dbReference type="Proteomes" id="UP000789508"/>
    </source>
</evidence>
<dbReference type="AlphaFoldDB" id="A0A9N9NWS3"/>
<keyword evidence="2" id="KW-1185">Reference proteome</keyword>